<evidence type="ECO:0000256" key="1">
    <source>
        <dbReference type="SAM" id="MobiDB-lite"/>
    </source>
</evidence>
<gene>
    <name evidence="2" type="ORF">DFH07DRAFT_949083</name>
</gene>
<dbReference type="EMBL" id="JARJLG010000003">
    <property type="protein sequence ID" value="KAJ7782286.1"/>
    <property type="molecule type" value="Genomic_DNA"/>
</dbReference>
<feature type="region of interest" description="Disordered" evidence="1">
    <location>
        <begin position="51"/>
        <end position="86"/>
    </location>
</feature>
<feature type="region of interest" description="Disordered" evidence="1">
    <location>
        <begin position="264"/>
        <end position="380"/>
    </location>
</feature>
<dbReference type="Proteomes" id="UP001215280">
    <property type="component" value="Unassembled WGS sequence"/>
</dbReference>
<feature type="compositionally biased region" description="Acidic residues" evidence="1">
    <location>
        <begin position="271"/>
        <end position="284"/>
    </location>
</feature>
<sequence length="869" mass="94684">MVLIDVDDDDANLLLQILPKPKKHDLPQQDTPRTAALSRVRDKLLAEGTKEQKTWVVISPGTPQPSTSSPFPTCTSPTPARTSRPAHALTLRPAPALTSRHAFDTLLASTSCQRSPQPEPASFPFTVAAPPRTPSPCPPVLSLLSPLVTGLTSPASLSLASPKSVAQLPTPENALTFEGSLSPAISPRPWSPQLSSPATTLVASSTTVSPEKTPTKRTSAQANLEDPPYRRSQRQANLAFDTFETSDLEMQAAAALSSMLAGAQVAPAPDGGDDGDGGDEDGEYVAEARGGSRGRGGRGRAMGRGRGRGRRHVLAPGDDCPRNGNRPRLPDATATPVERSVPEMRDNLEQEEQQNDGGMDIDPPGGEQGADQGGDEWITNNAPPSICARAAKLVVKLSLLTTSPERQSDLIGLLLSLTPLPEPSSNLGVPQSRDSQAHVHLGIAELASRCRKADRNIVLGDFEQMISYMELALHIQWARKCSFLNKPSMAQLAAQCNNSAVNERQLQKWLGHGSRLLYLAASATMYIIPMIAAAGCKSEIFKAPRPVIEGLAFALRVPEHLDSIQQRLNQFEFNYFQVAPADLAWDIIAQTQVALPIPKETQLMTMANESCVAQEIRIDTLLDLKKTPCPVTLGTTKAWTAIQREKASVAIEVLSIDDLKDKLGSFYAGGVRKDDTYLLIDTDICEGKVLHLRGANNKFLCFAATNLQDYLPHPDTFVNQLSSVMTGEVFKDISGRIDFTYLAWHCSFYNRYAEKGHTAPKDVHANFVKKRGKSRVNHSQRVPNPSKEIRERPEEAELLSELIQLITIIVEHHIKKLLPDEHREIKIFVTKLPLNERSAAYPFGGFVVNANDFPLFFTPTSLAKAGFKT</sequence>
<reference evidence="2" key="1">
    <citation type="submission" date="2023-03" db="EMBL/GenBank/DDBJ databases">
        <title>Massive genome expansion in bonnet fungi (Mycena s.s.) driven by repeated elements and novel gene families across ecological guilds.</title>
        <authorList>
            <consortium name="Lawrence Berkeley National Laboratory"/>
            <person name="Harder C.B."/>
            <person name="Miyauchi S."/>
            <person name="Viragh M."/>
            <person name="Kuo A."/>
            <person name="Thoen E."/>
            <person name="Andreopoulos B."/>
            <person name="Lu D."/>
            <person name="Skrede I."/>
            <person name="Drula E."/>
            <person name="Henrissat B."/>
            <person name="Morin E."/>
            <person name="Kohler A."/>
            <person name="Barry K."/>
            <person name="LaButti K."/>
            <person name="Morin E."/>
            <person name="Salamov A."/>
            <person name="Lipzen A."/>
            <person name="Mereny Z."/>
            <person name="Hegedus B."/>
            <person name="Baldrian P."/>
            <person name="Stursova M."/>
            <person name="Weitz H."/>
            <person name="Taylor A."/>
            <person name="Grigoriev I.V."/>
            <person name="Nagy L.G."/>
            <person name="Martin F."/>
            <person name="Kauserud H."/>
        </authorList>
    </citation>
    <scope>NUCLEOTIDE SEQUENCE</scope>
    <source>
        <strain evidence="2">CBHHK188m</strain>
    </source>
</reference>
<feature type="compositionally biased region" description="Low complexity" evidence="1">
    <location>
        <begin position="59"/>
        <end position="79"/>
    </location>
</feature>
<proteinExistence type="predicted"/>
<evidence type="ECO:0000313" key="2">
    <source>
        <dbReference type="EMBL" id="KAJ7782286.1"/>
    </source>
</evidence>
<feature type="compositionally biased region" description="Basic residues" evidence="1">
    <location>
        <begin position="295"/>
        <end position="313"/>
    </location>
</feature>
<evidence type="ECO:0000313" key="3">
    <source>
        <dbReference type="Proteomes" id="UP001215280"/>
    </source>
</evidence>
<keyword evidence="3" id="KW-1185">Reference proteome</keyword>
<name>A0AAD7KD25_9AGAR</name>
<organism evidence="2 3">
    <name type="scientific">Mycena maculata</name>
    <dbReference type="NCBI Taxonomy" id="230809"/>
    <lineage>
        <taxon>Eukaryota</taxon>
        <taxon>Fungi</taxon>
        <taxon>Dikarya</taxon>
        <taxon>Basidiomycota</taxon>
        <taxon>Agaricomycotina</taxon>
        <taxon>Agaricomycetes</taxon>
        <taxon>Agaricomycetidae</taxon>
        <taxon>Agaricales</taxon>
        <taxon>Marasmiineae</taxon>
        <taxon>Mycenaceae</taxon>
        <taxon>Mycena</taxon>
    </lineage>
</organism>
<dbReference type="AlphaFoldDB" id="A0AAD7KD25"/>
<comment type="caution">
    <text evidence="2">The sequence shown here is derived from an EMBL/GenBank/DDBJ whole genome shotgun (WGS) entry which is preliminary data.</text>
</comment>
<accession>A0AAD7KD25</accession>
<feature type="region of interest" description="Disordered" evidence="1">
    <location>
        <begin position="186"/>
        <end position="231"/>
    </location>
</feature>
<protein>
    <submittedName>
        <fullName evidence="2">Uncharacterized protein</fullName>
    </submittedName>
</protein>
<feature type="compositionally biased region" description="Low complexity" evidence="1">
    <location>
        <begin position="194"/>
        <end position="210"/>
    </location>
</feature>